<feature type="compositionally biased region" description="Basic and acidic residues" evidence="1">
    <location>
        <begin position="345"/>
        <end position="359"/>
    </location>
</feature>
<reference evidence="3 4" key="1">
    <citation type="journal article" date="2018" name="BMC Genomics">
        <title>Genomic evidence for intraspecific hybridization in a clonal and extremely halotolerant yeast.</title>
        <authorList>
            <person name="Gostincar C."/>
            <person name="Stajich J.E."/>
            <person name="Zupancic J."/>
            <person name="Zalar P."/>
            <person name="Gunde-Cimerman N."/>
        </authorList>
    </citation>
    <scope>NUCLEOTIDE SEQUENCE [LARGE SCALE GENOMIC DNA]</scope>
    <source>
        <strain evidence="3 4">EXF-10513</strain>
    </source>
</reference>
<dbReference type="PANTHER" id="PTHR22929">
    <property type="entry name" value="RNA POLYMERASE III TRANSCRIPTION INITIATION FACTOR B"/>
    <property type="match status" value="1"/>
</dbReference>
<dbReference type="SMART" id="SM00717">
    <property type="entry name" value="SANT"/>
    <property type="match status" value="1"/>
</dbReference>
<dbReference type="Gene3D" id="1.10.10.60">
    <property type="entry name" value="Homeodomain-like"/>
    <property type="match status" value="1"/>
</dbReference>
<dbReference type="PROSITE" id="PS51293">
    <property type="entry name" value="SANT"/>
    <property type="match status" value="1"/>
</dbReference>
<dbReference type="PANTHER" id="PTHR22929:SF0">
    <property type="entry name" value="TRANSCRIPTION FACTOR TFIIIB COMPONENT B'' HOMOLOG"/>
    <property type="match status" value="1"/>
</dbReference>
<dbReference type="AlphaFoldDB" id="A0A3M7AR29"/>
<proteinExistence type="predicted"/>
<feature type="compositionally biased region" description="Basic residues" evidence="1">
    <location>
        <begin position="360"/>
        <end position="370"/>
    </location>
</feature>
<dbReference type="CDD" id="cd00167">
    <property type="entry name" value="SANT"/>
    <property type="match status" value="1"/>
</dbReference>
<dbReference type="InterPro" id="IPR039467">
    <property type="entry name" value="TFIIIB_B''_Myb"/>
</dbReference>
<sequence>MWDLTIDARHGKVSDREKKMAEIDWDEVARKRYEEIEKIRNGQQQQEEEEQRQREKEETERAKEKEREGEDGSGEEDEDGNKKKKKGKKGKKTDGENEGIVQSTEGADGQADDAEAGADEGGDGNENEDNDNAEDDAQQPAQPSGTAAGPQLRLVNGEMVLDEESTNIAAEQAAAAEAAARDDIIVEEENDLTLRLNRLTGVNNRRRDPRERVPAWKLKSDPWGEEETDRFYSALQMFGTDFFLISKMFPPKTRKQIKLKFNREEKLDPQRVTDALLGRAHHPHRPMDLQHYAQETGTEVSDYTKYDSYAHAEQVIKESLKDKEAAMQAALAEEEENARQAAIAEEQRAEAKRNLEERRAGRRARGRKKMGAGTLGG</sequence>
<dbReference type="InterPro" id="IPR017884">
    <property type="entry name" value="SANT_dom"/>
</dbReference>
<evidence type="ECO:0000313" key="3">
    <source>
        <dbReference type="EMBL" id="RMY30035.1"/>
    </source>
</evidence>
<evidence type="ECO:0000256" key="1">
    <source>
        <dbReference type="SAM" id="MobiDB-lite"/>
    </source>
</evidence>
<dbReference type="GO" id="GO:0070898">
    <property type="term" value="P:RNA polymerase III preinitiation complex assembly"/>
    <property type="evidence" value="ECO:0007669"/>
    <property type="project" value="TreeGrafter"/>
</dbReference>
<evidence type="ECO:0000313" key="4">
    <source>
        <dbReference type="Proteomes" id="UP000269539"/>
    </source>
</evidence>
<name>A0A3M7AR29_HORWE</name>
<feature type="domain" description="SANT" evidence="2">
    <location>
        <begin position="218"/>
        <end position="269"/>
    </location>
</feature>
<dbReference type="Proteomes" id="UP000269539">
    <property type="component" value="Unassembled WGS sequence"/>
</dbReference>
<dbReference type="InterPro" id="IPR001005">
    <property type="entry name" value="SANT/Myb"/>
</dbReference>
<feature type="compositionally biased region" description="Acidic residues" evidence="1">
    <location>
        <begin position="110"/>
        <end position="137"/>
    </location>
</feature>
<protein>
    <recommendedName>
        <fullName evidence="2">SANT domain-containing protein</fullName>
    </recommendedName>
</protein>
<dbReference type="Pfam" id="PF15963">
    <property type="entry name" value="Myb_DNA-bind_7"/>
    <property type="match status" value="1"/>
</dbReference>
<feature type="compositionally biased region" description="Basic residues" evidence="1">
    <location>
        <begin position="82"/>
        <end position="91"/>
    </location>
</feature>
<dbReference type="SUPFAM" id="SSF46689">
    <property type="entry name" value="Homeodomain-like"/>
    <property type="match status" value="1"/>
</dbReference>
<feature type="compositionally biased region" description="Basic and acidic residues" evidence="1">
    <location>
        <begin position="51"/>
        <end position="70"/>
    </location>
</feature>
<accession>A0A3M7AR29</accession>
<dbReference type="EMBL" id="QWIO01005108">
    <property type="protein sequence ID" value="RMY30035.1"/>
    <property type="molecule type" value="Genomic_DNA"/>
</dbReference>
<feature type="region of interest" description="Disordered" evidence="1">
    <location>
        <begin position="331"/>
        <end position="377"/>
    </location>
</feature>
<dbReference type="GO" id="GO:0001156">
    <property type="term" value="F:TFIIIC-class transcription factor complex binding"/>
    <property type="evidence" value="ECO:0007669"/>
    <property type="project" value="TreeGrafter"/>
</dbReference>
<dbReference type="InterPro" id="IPR009057">
    <property type="entry name" value="Homeodomain-like_sf"/>
</dbReference>
<feature type="compositionally biased region" description="Basic and acidic residues" evidence="1">
    <location>
        <begin position="1"/>
        <end position="40"/>
    </location>
</feature>
<dbReference type="GO" id="GO:0000126">
    <property type="term" value="C:transcription factor TFIIIB complex"/>
    <property type="evidence" value="ECO:0007669"/>
    <property type="project" value="TreeGrafter"/>
</dbReference>
<feature type="region of interest" description="Disordered" evidence="1">
    <location>
        <begin position="1"/>
        <end position="152"/>
    </location>
</feature>
<evidence type="ECO:0000259" key="2">
    <source>
        <dbReference type="PROSITE" id="PS51293"/>
    </source>
</evidence>
<organism evidence="3 4">
    <name type="scientific">Hortaea werneckii</name>
    <name type="common">Black yeast</name>
    <name type="synonym">Cladosporium werneckii</name>
    <dbReference type="NCBI Taxonomy" id="91943"/>
    <lineage>
        <taxon>Eukaryota</taxon>
        <taxon>Fungi</taxon>
        <taxon>Dikarya</taxon>
        <taxon>Ascomycota</taxon>
        <taxon>Pezizomycotina</taxon>
        <taxon>Dothideomycetes</taxon>
        <taxon>Dothideomycetidae</taxon>
        <taxon>Mycosphaerellales</taxon>
        <taxon>Teratosphaeriaceae</taxon>
        <taxon>Hortaea</taxon>
    </lineage>
</organism>
<comment type="caution">
    <text evidence="3">The sequence shown here is derived from an EMBL/GenBank/DDBJ whole genome shotgun (WGS) entry which is preliminary data.</text>
</comment>
<gene>
    <name evidence="3" type="ORF">D0864_16963</name>
</gene>